<dbReference type="InParanoid" id="E4UVB0"/>
<dbReference type="RefSeq" id="XP_003172648.1">
    <property type="nucleotide sequence ID" value="XM_003172600.1"/>
</dbReference>
<dbReference type="STRING" id="535722.E4UVB0"/>
<dbReference type="AlphaFoldDB" id="E4UVB0"/>
<sequence length="287" mass="32705">MDSPTKLNTEILDTLVDGKDRTSAKLKAIIKRPAPIIDTSSIHLSDGQLRDYSISKSTMSLEQGGHFFKPLSQQCSESLARHEEFYEDALKIYWKPGNLLVSETPVTPKDKLNVGRCFADYAAWRTAHVNRSLYGGHYGMPGPGRESTDWRFELTLEQHIRGTYSKPHIISLSRHGLYLDENNNSKIACNGILVAADTMRYRIDLPVYIPSDIYPARMNEVYFENDALHFNYIDLNYLERSNLDLYAHWALSNTISETTRYPIKPSAGIIINYLNERGRGKKRANSL</sequence>
<dbReference type="OMA" id="FRSQARI"/>
<dbReference type="Proteomes" id="UP000002669">
    <property type="component" value="Unassembled WGS sequence"/>
</dbReference>
<dbReference type="GeneID" id="10027921"/>
<dbReference type="EMBL" id="DS989825">
    <property type="protein sequence ID" value="EFR02237.1"/>
    <property type="molecule type" value="Genomic_DNA"/>
</dbReference>
<dbReference type="HOGENOM" id="CLU_836712_0_0_1"/>
<evidence type="ECO:0000313" key="2">
    <source>
        <dbReference type="Proteomes" id="UP000002669"/>
    </source>
</evidence>
<gene>
    <name evidence="1" type="ORF">MGYG_05239</name>
</gene>
<dbReference type="VEuPathDB" id="FungiDB:MGYG_05239"/>
<proteinExistence type="predicted"/>
<name>E4UVB0_ARTGP</name>
<keyword evidence="2" id="KW-1185">Reference proteome</keyword>
<dbReference type="OrthoDB" id="4206905at2759"/>
<evidence type="ECO:0000313" key="1">
    <source>
        <dbReference type="EMBL" id="EFR02237.1"/>
    </source>
</evidence>
<reference evidence="2" key="1">
    <citation type="journal article" date="2012" name="MBio">
        <title>Comparative genome analysis of Trichophyton rubrum and related dermatophytes reveals candidate genes involved in infection.</title>
        <authorList>
            <person name="Martinez D.A."/>
            <person name="Oliver B.G."/>
            <person name="Graeser Y."/>
            <person name="Goldberg J.M."/>
            <person name="Li W."/>
            <person name="Martinez-Rossi N.M."/>
            <person name="Monod M."/>
            <person name="Shelest E."/>
            <person name="Barton R.C."/>
            <person name="Birch E."/>
            <person name="Brakhage A.A."/>
            <person name="Chen Z."/>
            <person name="Gurr S.J."/>
            <person name="Heiman D."/>
            <person name="Heitman J."/>
            <person name="Kosti I."/>
            <person name="Rossi A."/>
            <person name="Saif S."/>
            <person name="Samalova M."/>
            <person name="Saunders C.W."/>
            <person name="Shea T."/>
            <person name="Summerbell R.C."/>
            <person name="Xu J."/>
            <person name="Young S."/>
            <person name="Zeng Q."/>
            <person name="Birren B.W."/>
            <person name="Cuomo C.A."/>
            <person name="White T.C."/>
        </authorList>
    </citation>
    <scope>NUCLEOTIDE SEQUENCE [LARGE SCALE GENOMIC DNA]</scope>
    <source>
        <strain evidence="2">ATCC MYA-4604 / CBS 118893</strain>
    </source>
</reference>
<dbReference type="eggNOG" id="ENOG502RR3C">
    <property type="taxonomic scope" value="Eukaryota"/>
</dbReference>
<accession>E4UVB0</accession>
<organism evidence="2">
    <name type="scientific">Arthroderma gypseum (strain ATCC MYA-4604 / CBS 118893)</name>
    <name type="common">Microsporum gypseum</name>
    <dbReference type="NCBI Taxonomy" id="535722"/>
    <lineage>
        <taxon>Eukaryota</taxon>
        <taxon>Fungi</taxon>
        <taxon>Dikarya</taxon>
        <taxon>Ascomycota</taxon>
        <taxon>Pezizomycotina</taxon>
        <taxon>Eurotiomycetes</taxon>
        <taxon>Eurotiomycetidae</taxon>
        <taxon>Onygenales</taxon>
        <taxon>Arthrodermataceae</taxon>
        <taxon>Nannizzia</taxon>
    </lineage>
</organism>
<protein>
    <submittedName>
        <fullName evidence="1">Uncharacterized protein</fullName>
    </submittedName>
</protein>